<keyword evidence="6" id="KW-1185">Reference proteome</keyword>
<accession>A0A0U2XRX2</accession>
<dbReference type="KEGG" id="prt:AUC31_11945"/>
<keyword evidence="3" id="KW-0949">S-adenosyl-L-methionine</keyword>
<dbReference type="OrthoDB" id="9791837at2"/>
<dbReference type="RefSeq" id="WP_058382562.1">
    <property type="nucleotide sequence ID" value="NZ_CP013659.2"/>
</dbReference>
<dbReference type="PANTHER" id="PTHR43464">
    <property type="entry name" value="METHYLTRANSFERASE"/>
    <property type="match status" value="1"/>
</dbReference>
<sequence>MKDKIEETFNSLANAYEHSVDAENLYNSEYERPAMLAQLPKDLREQRILDAGCAAGWYTKQLMDRGAQVTAVDMSTEMVEATKRRVGDKADVICLDLACELPFEDGGFDCIVSSLTLHYIEGWDFTFKEFQRILKPGGTLLFSVHHPFTDIKLSREMNYFSTELIVDKWKKEGKVYKVPFFRRPLGDILAKTLQYFSLEDIIEPKPTEKFKELDTERYERLMKAPNFLVVKARKGE</sequence>
<protein>
    <submittedName>
        <fullName evidence="5">Ubiquinone biosynthesis methyltransferase UbiE</fullName>
    </submittedName>
</protein>
<proteinExistence type="predicted"/>
<gene>
    <name evidence="5" type="ORF">AUC31_11945</name>
</gene>
<keyword evidence="5" id="KW-0830">Ubiquinone</keyword>
<organism evidence="5 6">
    <name type="scientific">Planococcus rifietoensis</name>
    <dbReference type="NCBI Taxonomy" id="200991"/>
    <lineage>
        <taxon>Bacteria</taxon>
        <taxon>Bacillati</taxon>
        <taxon>Bacillota</taxon>
        <taxon>Bacilli</taxon>
        <taxon>Bacillales</taxon>
        <taxon>Caryophanaceae</taxon>
        <taxon>Planococcus</taxon>
    </lineage>
</organism>
<dbReference type="Pfam" id="PF08241">
    <property type="entry name" value="Methyltransf_11"/>
    <property type="match status" value="1"/>
</dbReference>
<keyword evidence="1 5" id="KW-0489">Methyltransferase</keyword>
<dbReference type="AlphaFoldDB" id="A0A0U2XRX2"/>
<evidence type="ECO:0000256" key="2">
    <source>
        <dbReference type="ARBA" id="ARBA00022679"/>
    </source>
</evidence>
<dbReference type="Gene3D" id="3.40.50.150">
    <property type="entry name" value="Vaccinia Virus protein VP39"/>
    <property type="match status" value="1"/>
</dbReference>
<dbReference type="PANTHER" id="PTHR43464:SF19">
    <property type="entry name" value="UBIQUINONE BIOSYNTHESIS O-METHYLTRANSFERASE, MITOCHONDRIAL"/>
    <property type="match status" value="1"/>
</dbReference>
<dbReference type="GO" id="GO:0008757">
    <property type="term" value="F:S-adenosylmethionine-dependent methyltransferase activity"/>
    <property type="evidence" value="ECO:0007669"/>
    <property type="project" value="InterPro"/>
</dbReference>
<evidence type="ECO:0000256" key="3">
    <source>
        <dbReference type="ARBA" id="ARBA00022691"/>
    </source>
</evidence>
<feature type="domain" description="Methyltransferase type 11" evidence="4">
    <location>
        <begin position="49"/>
        <end position="142"/>
    </location>
</feature>
<dbReference type="GO" id="GO:0032259">
    <property type="term" value="P:methylation"/>
    <property type="evidence" value="ECO:0007669"/>
    <property type="project" value="UniProtKB-KW"/>
</dbReference>
<dbReference type="SUPFAM" id="SSF53335">
    <property type="entry name" value="S-adenosyl-L-methionine-dependent methyltransferases"/>
    <property type="match status" value="1"/>
</dbReference>
<evidence type="ECO:0000313" key="5">
    <source>
        <dbReference type="EMBL" id="ALS75859.1"/>
    </source>
</evidence>
<dbReference type="STRING" id="200991.AUC31_11945"/>
<evidence type="ECO:0000313" key="6">
    <source>
        <dbReference type="Proteomes" id="UP000067683"/>
    </source>
</evidence>
<dbReference type="InterPro" id="IPR013216">
    <property type="entry name" value="Methyltransf_11"/>
</dbReference>
<keyword evidence="2" id="KW-0808">Transferase</keyword>
<dbReference type="Proteomes" id="UP000067683">
    <property type="component" value="Chromosome"/>
</dbReference>
<evidence type="ECO:0000259" key="4">
    <source>
        <dbReference type="Pfam" id="PF08241"/>
    </source>
</evidence>
<reference evidence="5" key="1">
    <citation type="submission" date="2016-01" db="EMBL/GenBank/DDBJ databases">
        <title>Complete genome of Planococcus rifietoensis type strain M8.</title>
        <authorList>
            <person name="See-Too W.S."/>
        </authorList>
    </citation>
    <scope>NUCLEOTIDE SEQUENCE [LARGE SCALE GENOMIC DNA]</scope>
    <source>
        <strain evidence="5">M8</strain>
    </source>
</reference>
<name>A0A0U2XRX2_9BACL</name>
<evidence type="ECO:0000256" key="1">
    <source>
        <dbReference type="ARBA" id="ARBA00022603"/>
    </source>
</evidence>
<dbReference type="EMBL" id="CP013659">
    <property type="protein sequence ID" value="ALS75859.1"/>
    <property type="molecule type" value="Genomic_DNA"/>
</dbReference>
<dbReference type="InterPro" id="IPR029063">
    <property type="entry name" value="SAM-dependent_MTases_sf"/>
</dbReference>
<dbReference type="CDD" id="cd02440">
    <property type="entry name" value="AdoMet_MTases"/>
    <property type="match status" value="1"/>
</dbReference>